<keyword evidence="5" id="KW-1185">Reference proteome</keyword>
<organism evidence="4 5">
    <name type="scientific">Staphylococcus ratti</name>
    <dbReference type="NCBI Taxonomy" id="2892440"/>
    <lineage>
        <taxon>Bacteria</taxon>
        <taxon>Bacillati</taxon>
        <taxon>Bacillota</taxon>
        <taxon>Bacilli</taxon>
        <taxon>Bacillales</taxon>
        <taxon>Staphylococcaceae</taxon>
        <taxon>Staphylococcus</taxon>
    </lineage>
</organism>
<evidence type="ECO:0000256" key="2">
    <source>
        <dbReference type="ARBA" id="ARBA00023027"/>
    </source>
</evidence>
<reference evidence="4 5" key="1">
    <citation type="journal article" date="2022" name="Pathogens">
        <title>Staphylococcus ratti sp. nov. Isolated from a Lab Rat.</title>
        <authorList>
            <person name="Kovarovic V."/>
            <person name="Sedlacek I."/>
            <person name="Petras P."/>
            <person name="Kralova S."/>
            <person name="Maslanova I."/>
            <person name="Svec P."/>
            <person name="Neumann-Schaal M."/>
            <person name="Botka T."/>
            <person name="Gelbicova T."/>
            <person name="Stankova E."/>
            <person name="Doskar J."/>
            <person name="Pantucek R."/>
        </authorList>
    </citation>
    <scope>NUCLEOTIDE SEQUENCE [LARGE SCALE GENOMIC DNA]</scope>
    <source>
        <strain evidence="4 5">CCM 9025</strain>
    </source>
</reference>
<dbReference type="SUPFAM" id="SSF52283">
    <property type="entry name" value="Formate/glycerate dehydrogenase catalytic domain-like"/>
    <property type="match status" value="1"/>
</dbReference>
<dbReference type="Gene3D" id="3.40.50.720">
    <property type="entry name" value="NAD(P)-binding Rossmann-like Domain"/>
    <property type="match status" value="2"/>
</dbReference>
<dbReference type="Proteomes" id="UP001197626">
    <property type="component" value="Chromosome"/>
</dbReference>
<dbReference type="InterPro" id="IPR006140">
    <property type="entry name" value="D-isomer_DH_NAD-bd"/>
</dbReference>
<gene>
    <name evidence="4" type="ORF">LN051_04035</name>
</gene>
<proteinExistence type="predicted"/>
<dbReference type="CDD" id="cd12155">
    <property type="entry name" value="PGDH_1"/>
    <property type="match status" value="1"/>
</dbReference>
<name>A0ABY3PFZ5_9STAP</name>
<evidence type="ECO:0000256" key="1">
    <source>
        <dbReference type="ARBA" id="ARBA00023002"/>
    </source>
</evidence>
<keyword evidence="1" id="KW-0560">Oxidoreductase</keyword>
<keyword evidence="2" id="KW-0520">NAD</keyword>
<sequence length="316" mass="36341">MRIVSLMRLGDQEERLQEQFPELHFEFYKHPSCVPKESIEKMDILLSYHQEVNETFIKQATNLKWIMWYATGVNALPFETLKAQHIQVTNAKGVHAQQLAEFLFAFILDDYKEMKETFREQQSKIYNHKRTTPSVAGETILFLGTGVIPQRAAKIAQLFGMHTVGLNTSGHQVEGFNETYSIDEREKVLKKANVIVNLLPETGKTKYLLTRHDFECMNGQALFINLGRGTIVKESILIDVLKSNLIRKAYLDVYEQEPLKPESQLYNLNNVVMTSHITGNGDLNKKLATDIFINNLHHFLNKEPLNENVVDLNKGY</sequence>
<evidence type="ECO:0000259" key="3">
    <source>
        <dbReference type="Pfam" id="PF02826"/>
    </source>
</evidence>
<dbReference type="PANTHER" id="PTHR43333:SF1">
    <property type="entry name" value="D-ISOMER SPECIFIC 2-HYDROXYACID DEHYDROGENASE NAD-BINDING DOMAIN-CONTAINING PROTEIN"/>
    <property type="match status" value="1"/>
</dbReference>
<protein>
    <submittedName>
        <fullName evidence="4">Phosphoglycerate dehydrogenase</fullName>
    </submittedName>
</protein>
<dbReference type="RefSeq" id="WP_229293616.1">
    <property type="nucleotide sequence ID" value="NZ_CP086654.1"/>
</dbReference>
<accession>A0ABY3PFZ5</accession>
<dbReference type="EMBL" id="CP086654">
    <property type="protein sequence ID" value="UEX91138.1"/>
    <property type="molecule type" value="Genomic_DNA"/>
</dbReference>
<dbReference type="InterPro" id="IPR036291">
    <property type="entry name" value="NAD(P)-bd_dom_sf"/>
</dbReference>
<dbReference type="SUPFAM" id="SSF51735">
    <property type="entry name" value="NAD(P)-binding Rossmann-fold domains"/>
    <property type="match status" value="1"/>
</dbReference>
<evidence type="ECO:0000313" key="4">
    <source>
        <dbReference type="EMBL" id="UEX91138.1"/>
    </source>
</evidence>
<feature type="domain" description="D-isomer specific 2-hydroxyacid dehydrogenase NAD-binding" evidence="3">
    <location>
        <begin position="105"/>
        <end position="277"/>
    </location>
</feature>
<dbReference type="PANTHER" id="PTHR43333">
    <property type="entry name" value="2-HACID_DH_C DOMAIN-CONTAINING PROTEIN"/>
    <property type="match status" value="1"/>
</dbReference>
<evidence type="ECO:0000313" key="5">
    <source>
        <dbReference type="Proteomes" id="UP001197626"/>
    </source>
</evidence>
<dbReference type="Pfam" id="PF02826">
    <property type="entry name" value="2-Hacid_dh_C"/>
    <property type="match status" value="1"/>
</dbReference>